<sequence>VYLCAYIHINGYLNIFTNKHWLSHTYVYTYTVTPTQIFGHKFTSNFLHTYINGDYHKDTLLRGQDYGVDLIHLYECYSI</sequence>
<evidence type="ECO:0000313" key="1">
    <source>
        <dbReference type="EMBL" id="KOF90495.1"/>
    </source>
</evidence>
<name>A0A0L8HP32_OCTBM</name>
<feature type="non-terminal residue" evidence="1">
    <location>
        <position position="1"/>
    </location>
</feature>
<accession>A0A0L8HP32</accession>
<dbReference type="EMBL" id="KQ417747">
    <property type="protein sequence ID" value="KOF90495.1"/>
    <property type="molecule type" value="Genomic_DNA"/>
</dbReference>
<organism evidence="1">
    <name type="scientific">Octopus bimaculoides</name>
    <name type="common">California two-spotted octopus</name>
    <dbReference type="NCBI Taxonomy" id="37653"/>
    <lineage>
        <taxon>Eukaryota</taxon>
        <taxon>Metazoa</taxon>
        <taxon>Spiralia</taxon>
        <taxon>Lophotrochozoa</taxon>
        <taxon>Mollusca</taxon>
        <taxon>Cephalopoda</taxon>
        <taxon>Coleoidea</taxon>
        <taxon>Octopodiformes</taxon>
        <taxon>Octopoda</taxon>
        <taxon>Incirrata</taxon>
        <taxon>Octopodidae</taxon>
        <taxon>Octopus</taxon>
    </lineage>
</organism>
<protein>
    <submittedName>
        <fullName evidence="1">Uncharacterized protein</fullName>
    </submittedName>
</protein>
<proteinExistence type="predicted"/>
<dbReference type="AlphaFoldDB" id="A0A0L8HP32"/>
<gene>
    <name evidence="1" type="ORF">OCBIM_22011088mg</name>
</gene>
<reference evidence="1" key="1">
    <citation type="submission" date="2015-07" db="EMBL/GenBank/DDBJ databases">
        <title>MeaNS - Measles Nucleotide Surveillance Program.</title>
        <authorList>
            <person name="Tran T."/>
            <person name="Druce J."/>
        </authorList>
    </citation>
    <scope>NUCLEOTIDE SEQUENCE</scope>
    <source>
        <strain evidence="1">UCB-OBI-ISO-001</strain>
        <tissue evidence="1">Gonad</tissue>
    </source>
</reference>